<comment type="caution">
    <text evidence="3">The sequence shown here is derived from an EMBL/GenBank/DDBJ whole genome shotgun (WGS) entry which is preliminary data.</text>
</comment>
<reference evidence="3" key="2">
    <citation type="submission" date="2021-08" db="EMBL/GenBank/DDBJ databases">
        <authorList>
            <person name="Tani A."/>
            <person name="Ola A."/>
            <person name="Ogura Y."/>
            <person name="Katsura K."/>
            <person name="Hayashi T."/>
        </authorList>
    </citation>
    <scope>NUCLEOTIDE SEQUENCE</scope>
    <source>
        <strain evidence="3">NBRC 15686</strain>
    </source>
</reference>
<dbReference type="InterPro" id="IPR005335">
    <property type="entry name" value="Terminase_ssu"/>
</dbReference>
<evidence type="ECO:0000313" key="4">
    <source>
        <dbReference type="Proteomes" id="UP001055039"/>
    </source>
</evidence>
<dbReference type="Gene3D" id="1.10.10.1400">
    <property type="entry name" value="Terminase, small subunit, N-terminal DNA-binding domain, HTH motif"/>
    <property type="match status" value="1"/>
</dbReference>
<evidence type="ECO:0000313" key="3">
    <source>
        <dbReference type="EMBL" id="GJE63744.1"/>
    </source>
</evidence>
<proteinExistence type="predicted"/>
<keyword evidence="2" id="KW-0231">Viral genome packaging</keyword>
<dbReference type="PANTHER" id="PTHR41328">
    <property type="entry name" value="TERMINASE SMALL SUBUNIT-RELATED"/>
    <property type="match status" value="1"/>
</dbReference>
<organism evidence="3 4">
    <name type="scientific">Methylorubrum aminovorans</name>
    <dbReference type="NCBI Taxonomy" id="269069"/>
    <lineage>
        <taxon>Bacteria</taxon>
        <taxon>Pseudomonadati</taxon>
        <taxon>Pseudomonadota</taxon>
        <taxon>Alphaproteobacteria</taxon>
        <taxon>Hyphomicrobiales</taxon>
        <taxon>Methylobacteriaceae</taxon>
        <taxon>Methylorubrum</taxon>
    </lineage>
</organism>
<evidence type="ECO:0000256" key="2">
    <source>
        <dbReference type="ARBA" id="ARBA00023219"/>
    </source>
</evidence>
<dbReference type="EMBL" id="BPRC01000001">
    <property type="protein sequence ID" value="GJE63744.1"/>
    <property type="molecule type" value="Genomic_DNA"/>
</dbReference>
<name>A0ABQ4U913_9HYPH</name>
<keyword evidence="4" id="KW-1185">Reference proteome</keyword>
<keyword evidence="1" id="KW-1188">Viral release from host cell</keyword>
<dbReference type="Proteomes" id="UP001055039">
    <property type="component" value="Unassembled WGS sequence"/>
</dbReference>
<gene>
    <name evidence="3" type="ORF">LNAOJCKE_0942</name>
</gene>
<dbReference type="InterPro" id="IPR052404">
    <property type="entry name" value="SPP1-like_terminase"/>
</dbReference>
<dbReference type="Pfam" id="PF03592">
    <property type="entry name" value="Terminase_2"/>
    <property type="match status" value="1"/>
</dbReference>
<protein>
    <recommendedName>
        <fullName evidence="5">Terminase small subunit</fullName>
    </recommendedName>
</protein>
<evidence type="ECO:0000256" key="1">
    <source>
        <dbReference type="ARBA" id="ARBA00022612"/>
    </source>
</evidence>
<dbReference type="RefSeq" id="WP_238222749.1">
    <property type="nucleotide sequence ID" value="NZ_BAAADH010000001.1"/>
</dbReference>
<dbReference type="InterPro" id="IPR038713">
    <property type="entry name" value="Terminase_Gp1_N_sf"/>
</dbReference>
<reference evidence="3" key="1">
    <citation type="journal article" date="2021" name="Front. Microbiol.">
        <title>Comprehensive Comparative Genomics and Phenotyping of Methylobacterium Species.</title>
        <authorList>
            <person name="Alessa O."/>
            <person name="Ogura Y."/>
            <person name="Fujitani Y."/>
            <person name="Takami H."/>
            <person name="Hayashi T."/>
            <person name="Sahin N."/>
            <person name="Tani A."/>
        </authorList>
    </citation>
    <scope>NUCLEOTIDE SEQUENCE</scope>
    <source>
        <strain evidence="3">NBRC 15686</strain>
    </source>
</reference>
<dbReference type="PANTHER" id="PTHR41328:SF2">
    <property type="entry name" value="TERMINASE SMALL SUBUNIT"/>
    <property type="match status" value="1"/>
</dbReference>
<evidence type="ECO:0008006" key="5">
    <source>
        <dbReference type="Google" id="ProtNLM"/>
    </source>
</evidence>
<sequence>MPVLSNPRHERFAQELAKGKSASAAYAAAGYEGDRHNASRLATNDNIADRVEELLEAGAKRAEVTIEMVVREYKRIAFSDIRRAVNWHALTTETNEEDEDGIPKTQTVNEVALVGSDEIDRDTARAIAEISQTKEGALKVKFHDKKGALDSIARHLGMFVDRSEITQTVREITDEPVSADQWAERHVTEH</sequence>
<accession>A0ABQ4U913</accession>